<evidence type="ECO:0000256" key="1">
    <source>
        <dbReference type="ARBA" id="ARBA00022737"/>
    </source>
</evidence>
<dbReference type="OMA" id="IVCAPQT"/>
<protein>
    <recommendedName>
        <fullName evidence="4">CBS domain-containing protein</fullName>
    </recommendedName>
</protein>
<gene>
    <name evidence="5" type="ORF">DICPUDRAFT_159488</name>
</gene>
<evidence type="ECO:0000313" key="6">
    <source>
        <dbReference type="Proteomes" id="UP000001064"/>
    </source>
</evidence>
<dbReference type="PANTHER" id="PTHR13780">
    <property type="entry name" value="AMP-ACTIVATED PROTEIN KINASE, GAMMA REGULATORY SUBUNIT"/>
    <property type="match status" value="1"/>
</dbReference>
<dbReference type="PANTHER" id="PTHR13780:SF24">
    <property type="entry name" value="CBS DOMAIN-CONTAINING PROTEIN"/>
    <property type="match status" value="1"/>
</dbReference>
<dbReference type="OrthoDB" id="449052at2759"/>
<dbReference type="EMBL" id="GL871505">
    <property type="protein sequence ID" value="EGC28990.1"/>
    <property type="molecule type" value="Genomic_DNA"/>
</dbReference>
<dbReference type="InterPro" id="IPR000644">
    <property type="entry name" value="CBS_dom"/>
</dbReference>
<feature type="domain" description="CBS" evidence="4">
    <location>
        <begin position="261"/>
        <end position="325"/>
    </location>
</feature>
<name>F1A491_DICPU</name>
<evidence type="ECO:0000259" key="4">
    <source>
        <dbReference type="PROSITE" id="PS51371"/>
    </source>
</evidence>
<dbReference type="Proteomes" id="UP000001064">
    <property type="component" value="Unassembled WGS sequence"/>
</dbReference>
<dbReference type="Gene3D" id="3.10.580.10">
    <property type="entry name" value="CBS-domain"/>
    <property type="match status" value="2"/>
</dbReference>
<dbReference type="GeneID" id="10506791"/>
<dbReference type="STRING" id="5786.F1A491"/>
<dbReference type="eggNOG" id="KOG1764">
    <property type="taxonomic scope" value="Eukaryota"/>
</dbReference>
<dbReference type="VEuPathDB" id="AmoebaDB:DICPUDRAFT_159488"/>
<accession>F1A491</accession>
<organism evidence="5 6">
    <name type="scientific">Dictyostelium purpureum</name>
    <name type="common">Slime mold</name>
    <dbReference type="NCBI Taxonomy" id="5786"/>
    <lineage>
        <taxon>Eukaryota</taxon>
        <taxon>Amoebozoa</taxon>
        <taxon>Evosea</taxon>
        <taxon>Eumycetozoa</taxon>
        <taxon>Dictyostelia</taxon>
        <taxon>Dictyosteliales</taxon>
        <taxon>Dictyosteliaceae</taxon>
        <taxon>Dictyostelium</taxon>
    </lineage>
</organism>
<keyword evidence="6" id="KW-1185">Reference proteome</keyword>
<dbReference type="Pfam" id="PF00571">
    <property type="entry name" value="CBS"/>
    <property type="match status" value="1"/>
</dbReference>
<reference evidence="6" key="1">
    <citation type="journal article" date="2011" name="Genome Biol.">
        <title>Comparative genomics of the social amoebae Dictyostelium discoideum and Dictyostelium purpureum.</title>
        <authorList>
            <consortium name="US DOE Joint Genome Institute (JGI-PGF)"/>
            <person name="Sucgang R."/>
            <person name="Kuo A."/>
            <person name="Tian X."/>
            <person name="Salerno W."/>
            <person name="Parikh A."/>
            <person name="Feasley C.L."/>
            <person name="Dalin E."/>
            <person name="Tu H."/>
            <person name="Huang E."/>
            <person name="Barry K."/>
            <person name="Lindquist E."/>
            <person name="Shapiro H."/>
            <person name="Bruce D."/>
            <person name="Schmutz J."/>
            <person name="Salamov A."/>
            <person name="Fey P."/>
            <person name="Gaudet P."/>
            <person name="Anjard C."/>
            <person name="Babu M.M."/>
            <person name="Basu S."/>
            <person name="Bushmanova Y."/>
            <person name="van der Wel H."/>
            <person name="Katoh-Kurasawa M."/>
            <person name="Dinh C."/>
            <person name="Coutinho P.M."/>
            <person name="Saito T."/>
            <person name="Elias M."/>
            <person name="Schaap P."/>
            <person name="Kay R.R."/>
            <person name="Henrissat B."/>
            <person name="Eichinger L."/>
            <person name="Rivero F."/>
            <person name="Putnam N.H."/>
            <person name="West C.M."/>
            <person name="Loomis W.F."/>
            <person name="Chisholm R.L."/>
            <person name="Shaulsky G."/>
            <person name="Strassmann J.E."/>
            <person name="Queller D.C."/>
            <person name="Kuspa A."/>
            <person name="Grigoriev I.V."/>
        </authorList>
    </citation>
    <scope>NUCLEOTIDE SEQUENCE [LARGE SCALE GENOMIC DNA]</scope>
    <source>
        <strain evidence="6">QSDP1</strain>
    </source>
</reference>
<keyword evidence="1" id="KW-0677">Repeat</keyword>
<dbReference type="InterPro" id="IPR050511">
    <property type="entry name" value="AMPK_gamma/SDS23_families"/>
</dbReference>
<proteinExistence type="predicted"/>
<dbReference type="InterPro" id="IPR046342">
    <property type="entry name" value="CBS_dom_sf"/>
</dbReference>
<dbReference type="InParanoid" id="F1A491"/>
<dbReference type="AlphaFoldDB" id="F1A491"/>
<sequence length="330" mass="37155">MEIPTTSNLNNVVQPILSKSKEFNTFLQSSIEDAGLVRKFVSKPLVWLDADENILNAFDKLSNQKLLSAPIYCSISRQWVSILDIKDLVKFVVSLFDDNNNLVKDINPKDITIRTILTNSNGVFKRQCPMISKNDTILNLLDLFNKKFHRVCIALSDEQMDIKVYSQLTLIKWLDKHLKELGLFNKLKPVIQINHNKLAIDAFRLLAENNIYGVPIVSDNGELMDNISVIDIKYVKMDKAKLLQPLSEFFYPTVGNAYPIPLREPIVCAPQTRLREAIGRVASGKVHRIFLVKEVVDAGVSQVPINVVSVSDIVGCVVNLTGLKSNLPKQ</sequence>
<dbReference type="SUPFAM" id="SSF54631">
    <property type="entry name" value="CBS-domain pair"/>
    <property type="match status" value="2"/>
</dbReference>
<dbReference type="PROSITE" id="PS51371">
    <property type="entry name" value="CBS"/>
    <property type="match status" value="1"/>
</dbReference>
<keyword evidence="2 3" id="KW-0129">CBS domain</keyword>
<evidence type="ECO:0000256" key="2">
    <source>
        <dbReference type="ARBA" id="ARBA00023122"/>
    </source>
</evidence>
<evidence type="ECO:0000256" key="3">
    <source>
        <dbReference type="PROSITE-ProRule" id="PRU00703"/>
    </source>
</evidence>
<dbReference type="RefSeq" id="XP_003294487.1">
    <property type="nucleotide sequence ID" value="XM_003294439.1"/>
</dbReference>
<evidence type="ECO:0000313" key="5">
    <source>
        <dbReference type="EMBL" id="EGC28990.1"/>
    </source>
</evidence>
<dbReference type="SMART" id="SM00116">
    <property type="entry name" value="CBS"/>
    <property type="match status" value="3"/>
</dbReference>
<dbReference type="KEGG" id="dpp:DICPUDRAFT_159488"/>